<dbReference type="Proteomes" id="UP000004995">
    <property type="component" value="Unassembled WGS sequence"/>
</dbReference>
<sequence>RSLGIPCGSMAVCGLNSDELEFEFHNLKATKLVVKKDYPDGTDKIEMDKFKVAFVIFFMATFLAPTCKYNTVNPDFLGSLVNLDEINQYNWSAYVLDHLIQDAARV</sequence>
<protein>
    <recommendedName>
        <fullName evidence="3">Aminotransferase-like plant mobile domain-containing protein</fullName>
    </recommendedName>
</protein>
<dbReference type="PANTHER" id="PTHR34835">
    <property type="entry name" value="OS07G0283600 PROTEIN-RELATED"/>
    <property type="match status" value="1"/>
</dbReference>
<proteinExistence type="predicted"/>
<reference evidence="2" key="1">
    <citation type="journal article" date="2012" name="Nat. Biotechnol.">
        <title>Reference genome sequence of the model plant Setaria.</title>
        <authorList>
            <person name="Bennetzen J.L."/>
            <person name="Schmutz J."/>
            <person name="Wang H."/>
            <person name="Percifield R."/>
            <person name="Hawkins J."/>
            <person name="Pontaroli A.C."/>
            <person name="Estep M."/>
            <person name="Feng L."/>
            <person name="Vaughn J.N."/>
            <person name="Grimwood J."/>
            <person name="Jenkins J."/>
            <person name="Barry K."/>
            <person name="Lindquist E."/>
            <person name="Hellsten U."/>
            <person name="Deshpande S."/>
            <person name="Wang X."/>
            <person name="Wu X."/>
            <person name="Mitros T."/>
            <person name="Triplett J."/>
            <person name="Yang X."/>
            <person name="Ye C.Y."/>
            <person name="Mauro-Herrera M."/>
            <person name="Wang L."/>
            <person name="Li P."/>
            <person name="Sharma M."/>
            <person name="Sharma R."/>
            <person name="Ronald P.C."/>
            <person name="Panaud O."/>
            <person name="Kellogg E.A."/>
            <person name="Brutnell T.P."/>
            <person name="Doust A.N."/>
            <person name="Tuskan G.A."/>
            <person name="Rokhsar D."/>
            <person name="Devos K.M."/>
        </authorList>
    </citation>
    <scope>NUCLEOTIDE SEQUENCE [LARGE SCALE GENOMIC DNA]</scope>
    <source>
        <strain evidence="2">cv. Yugu1</strain>
    </source>
</reference>
<organism evidence="1 2">
    <name type="scientific">Setaria italica</name>
    <name type="common">Foxtail millet</name>
    <name type="synonym">Panicum italicum</name>
    <dbReference type="NCBI Taxonomy" id="4555"/>
    <lineage>
        <taxon>Eukaryota</taxon>
        <taxon>Viridiplantae</taxon>
        <taxon>Streptophyta</taxon>
        <taxon>Embryophyta</taxon>
        <taxon>Tracheophyta</taxon>
        <taxon>Spermatophyta</taxon>
        <taxon>Magnoliopsida</taxon>
        <taxon>Liliopsida</taxon>
        <taxon>Poales</taxon>
        <taxon>Poaceae</taxon>
        <taxon>PACMAD clade</taxon>
        <taxon>Panicoideae</taxon>
        <taxon>Panicodae</taxon>
        <taxon>Paniceae</taxon>
        <taxon>Cenchrinae</taxon>
        <taxon>Setaria</taxon>
    </lineage>
</organism>
<name>K3ZM61_SETIT</name>
<evidence type="ECO:0000313" key="2">
    <source>
        <dbReference type="Proteomes" id="UP000004995"/>
    </source>
</evidence>
<dbReference type="InParanoid" id="K3ZM61"/>
<evidence type="ECO:0000313" key="1">
    <source>
        <dbReference type="EnsemblPlants" id="KQK95021"/>
    </source>
</evidence>
<keyword evidence="2" id="KW-1185">Reference proteome</keyword>
<reference evidence="1" key="2">
    <citation type="submission" date="2018-08" db="UniProtKB">
        <authorList>
            <consortium name="EnsemblPlants"/>
        </authorList>
    </citation>
    <scope>IDENTIFICATION</scope>
    <source>
        <strain evidence="1">Yugu1</strain>
    </source>
</reference>
<dbReference type="Gramene" id="KQK95021">
    <property type="protein sequence ID" value="KQK95021"/>
    <property type="gene ID" value="SETIT_027674mg"/>
</dbReference>
<evidence type="ECO:0008006" key="3">
    <source>
        <dbReference type="Google" id="ProtNLM"/>
    </source>
</evidence>
<dbReference type="HOGENOM" id="CLU_2230100_0_0_1"/>
<dbReference type="AlphaFoldDB" id="K3ZM61"/>
<accession>K3ZM61</accession>
<dbReference type="PANTHER" id="PTHR34835:SF63">
    <property type="entry name" value="AMINOTRANSFERASE-LIKE PLANT MOBILE DOMAIN-CONTAINING PROTEIN"/>
    <property type="match status" value="1"/>
</dbReference>
<dbReference type="EnsemblPlants" id="KQK95021">
    <property type="protein sequence ID" value="KQK95021"/>
    <property type="gene ID" value="SETIT_027674mg"/>
</dbReference>
<dbReference type="EMBL" id="AGNK02005055">
    <property type="status" value="NOT_ANNOTATED_CDS"/>
    <property type="molecule type" value="Genomic_DNA"/>
</dbReference>